<proteinExistence type="inferred from homology"/>
<dbReference type="Gene3D" id="2.40.160.60">
    <property type="entry name" value="Outer membrane protein transport protein (OMPP1/FadL/TodX)"/>
    <property type="match status" value="1"/>
</dbReference>
<evidence type="ECO:0000256" key="7">
    <source>
        <dbReference type="ARBA" id="ARBA00023237"/>
    </source>
</evidence>
<dbReference type="Pfam" id="PF03349">
    <property type="entry name" value="Toluene_X"/>
    <property type="match status" value="1"/>
</dbReference>
<comment type="similarity">
    <text evidence="2">Belongs to the OmpP1/FadL family.</text>
</comment>
<keyword evidence="3" id="KW-1134">Transmembrane beta strand</keyword>
<reference evidence="9 10" key="1">
    <citation type="submission" date="2022-06" db="EMBL/GenBank/DDBJ databases">
        <title>Ideonella sp. NS12-5 Genome sequencing and assembly.</title>
        <authorList>
            <person name="Jung Y."/>
        </authorList>
    </citation>
    <scope>NUCLEOTIDE SEQUENCE [LARGE SCALE GENOMIC DNA]</scope>
    <source>
        <strain evidence="9 10">NS12-5</strain>
    </source>
</reference>
<evidence type="ECO:0000256" key="8">
    <source>
        <dbReference type="SAM" id="SignalP"/>
    </source>
</evidence>
<dbReference type="InterPro" id="IPR005017">
    <property type="entry name" value="OMPP1/FadL/TodX"/>
</dbReference>
<evidence type="ECO:0000256" key="6">
    <source>
        <dbReference type="ARBA" id="ARBA00023136"/>
    </source>
</evidence>
<keyword evidence="5 8" id="KW-0732">Signal</keyword>
<sequence length="393" mass="40869">MTPLFRFRLLPLCGLILAGLAGLATLPAHATNGTMPHGYGIASQGMGGASIALPQDAVAAANNPSGMALLGQQLEVGLAVVLPKPSATFGGTDFDGGGLKAIPVPEFGYVRPLDDQQSVGLSVYGNGVATKYRQSISGGAGSANDGANLTQVIFSPTYALKLSPTQAVGVSLDLAYQRFRVNGVPDVNGVEGQGYESSTGAGLKLGWTGEVLPGVSLGAMYASRIRMGKLKAYSALLADGGQFDVPERYGLGLAVRAPAGLTFAADVMRVNWGDIASLGNALTNPQPGFGWRNQTIVRAGVAWDVQPQWTLRAGYSHGTQIVSSDNTTLNYLAPVTPQEHLTLGATWKLDARQSLSLAYARALGTTVHGTGPSTGVDVRMSQNWLAAAWSRAW</sequence>
<evidence type="ECO:0000313" key="9">
    <source>
        <dbReference type="EMBL" id="MCO5977806.1"/>
    </source>
</evidence>
<keyword evidence="6" id="KW-0472">Membrane</keyword>
<keyword evidence="7" id="KW-0998">Cell outer membrane</keyword>
<organism evidence="9 10">
    <name type="scientific">Ideonella oryzae</name>
    <dbReference type="NCBI Taxonomy" id="2937441"/>
    <lineage>
        <taxon>Bacteria</taxon>
        <taxon>Pseudomonadati</taxon>
        <taxon>Pseudomonadota</taxon>
        <taxon>Betaproteobacteria</taxon>
        <taxon>Burkholderiales</taxon>
        <taxon>Sphaerotilaceae</taxon>
        <taxon>Ideonella</taxon>
    </lineage>
</organism>
<comment type="subcellular location">
    <subcellularLocation>
        <location evidence="1">Cell outer membrane</location>
        <topology evidence="1">Multi-pass membrane protein</topology>
    </subcellularLocation>
</comment>
<feature type="chain" id="PRO_5045446077" evidence="8">
    <location>
        <begin position="31"/>
        <end position="393"/>
    </location>
</feature>
<evidence type="ECO:0000256" key="1">
    <source>
        <dbReference type="ARBA" id="ARBA00004571"/>
    </source>
</evidence>
<evidence type="ECO:0000313" key="10">
    <source>
        <dbReference type="Proteomes" id="UP001204851"/>
    </source>
</evidence>
<dbReference type="Proteomes" id="UP001204851">
    <property type="component" value="Unassembled WGS sequence"/>
</dbReference>
<protein>
    <submittedName>
        <fullName evidence="9">Outer membrane protein transport protein</fullName>
    </submittedName>
</protein>
<comment type="caution">
    <text evidence="9">The sequence shown here is derived from an EMBL/GenBank/DDBJ whole genome shotgun (WGS) entry which is preliminary data.</text>
</comment>
<dbReference type="EMBL" id="JAMXMC010000007">
    <property type="protein sequence ID" value="MCO5977806.1"/>
    <property type="molecule type" value="Genomic_DNA"/>
</dbReference>
<keyword evidence="10" id="KW-1185">Reference proteome</keyword>
<accession>A0ABT1BNM9</accession>
<dbReference type="PANTHER" id="PTHR35093">
    <property type="entry name" value="OUTER MEMBRANE PROTEIN NMB0088-RELATED"/>
    <property type="match status" value="1"/>
</dbReference>
<feature type="signal peptide" evidence="8">
    <location>
        <begin position="1"/>
        <end position="30"/>
    </location>
</feature>
<dbReference type="SUPFAM" id="SSF56935">
    <property type="entry name" value="Porins"/>
    <property type="match status" value="1"/>
</dbReference>
<evidence type="ECO:0000256" key="2">
    <source>
        <dbReference type="ARBA" id="ARBA00008163"/>
    </source>
</evidence>
<evidence type="ECO:0000256" key="4">
    <source>
        <dbReference type="ARBA" id="ARBA00022692"/>
    </source>
</evidence>
<evidence type="ECO:0000256" key="3">
    <source>
        <dbReference type="ARBA" id="ARBA00022452"/>
    </source>
</evidence>
<gene>
    <name evidence="9" type="ORF">M0L44_13940</name>
</gene>
<keyword evidence="4" id="KW-0812">Transmembrane</keyword>
<name>A0ABT1BNM9_9BURK</name>
<dbReference type="RefSeq" id="WP_252770328.1">
    <property type="nucleotide sequence ID" value="NZ_JAMXMC010000007.1"/>
</dbReference>
<evidence type="ECO:0000256" key="5">
    <source>
        <dbReference type="ARBA" id="ARBA00022729"/>
    </source>
</evidence>
<dbReference type="PANTHER" id="PTHR35093:SF8">
    <property type="entry name" value="OUTER MEMBRANE PROTEIN NMB0088-RELATED"/>
    <property type="match status" value="1"/>
</dbReference>